<comment type="caution">
    <text evidence="2">The sequence shown here is derived from an EMBL/GenBank/DDBJ whole genome shotgun (WGS) entry which is preliminary data.</text>
</comment>
<organism evidence="2 3">
    <name type="scientific">Conexibacter arvalis</name>
    <dbReference type="NCBI Taxonomy" id="912552"/>
    <lineage>
        <taxon>Bacteria</taxon>
        <taxon>Bacillati</taxon>
        <taxon>Actinomycetota</taxon>
        <taxon>Thermoleophilia</taxon>
        <taxon>Solirubrobacterales</taxon>
        <taxon>Conexibacteraceae</taxon>
        <taxon>Conexibacter</taxon>
    </lineage>
</organism>
<dbReference type="InterPro" id="IPR036527">
    <property type="entry name" value="SCP2_sterol-bd_dom_sf"/>
</dbReference>
<dbReference type="EMBL" id="JACHNU010000002">
    <property type="protein sequence ID" value="MBB4662637.1"/>
    <property type="molecule type" value="Genomic_DNA"/>
</dbReference>
<dbReference type="AlphaFoldDB" id="A0A840ICH1"/>
<reference evidence="2 3" key="1">
    <citation type="submission" date="2020-08" db="EMBL/GenBank/DDBJ databases">
        <title>Genomic Encyclopedia of Archaeal and Bacterial Type Strains, Phase II (KMG-II): from individual species to whole genera.</title>
        <authorList>
            <person name="Goeker M."/>
        </authorList>
    </citation>
    <scope>NUCLEOTIDE SEQUENCE [LARGE SCALE GENOMIC DNA]</scope>
    <source>
        <strain evidence="2 3">DSM 23288</strain>
    </source>
</reference>
<feature type="domain" description="SCP2" evidence="1">
    <location>
        <begin position="72"/>
        <end position="122"/>
    </location>
</feature>
<name>A0A840ICH1_9ACTN</name>
<sequence>MGSSSFRSPSEFREVIDQIFGLMDGPEMGPQLRDADVPQRFEFEDLDLVVNVRAARSGEDGRYIVWEWSDDVDWEPKVRMEMSSETANKYFQGKENIAMAIARRRIKTGGDIKAALALIPVVKPVFARYVELVERDYPHLKV</sequence>
<dbReference type="Proteomes" id="UP000585272">
    <property type="component" value="Unassembled WGS sequence"/>
</dbReference>
<evidence type="ECO:0000259" key="1">
    <source>
        <dbReference type="Pfam" id="PF02036"/>
    </source>
</evidence>
<dbReference type="InterPro" id="IPR003033">
    <property type="entry name" value="SCP2_sterol-bd_dom"/>
</dbReference>
<proteinExistence type="predicted"/>
<evidence type="ECO:0000313" key="2">
    <source>
        <dbReference type="EMBL" id="MBB4662637.1"/>
    </source>
</evidence>
<protein>
    <recommendedName>
        <fullName evidence="1">SCP2 domain-containing protein</fullName>
    </recommendedName>
</protein>
<accession>A0A840ICH1</accession>
<dbReference type="SUPFAM" id="SSF55718">
    <property type="entry name" value="SCP-like"/>
    <property type="match status" value="1"/>
</dbReference>
<dbReference type="Gene3D" id="3.30.1050.10">
    <property type="entry name" value="SCP2 sterol-binding domain"/>
    <property type="match status" value="1"/>
</dbReference>
<dbReference type="RefSeq" id="WP_183341965.1">
    <property type="nucleotide sequence ID" value="NZ_JACHNU010000002.1"/>
</dbReference>
<gene>
    <name evidence="2" type="ORF">BDZ31_002223</name>
</gene>
<dbReference type="Pfam" id="PF02036">
    <property type="entry name" value="SCP2"/>
    <property type="match status" value="1"/>
</dbReference>
<keyword evidence="3" id="KW-1185">Reference proteome</keyword>
<evidence type="ECO:0000313" key="3">
    <source>
        <dbReference type="Proteomes" id="UP000585272"/>
    </source>
</evidence>